<protein>
    <submittedName>
        <fullName evidence="2">Uncharacterized protein</fullName>
    </submittedName>
</protein>
<feature type="region of interest" description="Disordered" evidence="1">
    <location>
        <begin position="29"/>
        <end position="113"/>
    </location>
</feature>
<comment type="caution">
    <text evidence="2">The sequence shown here is derived from an EMBL/GenBank/DDBJ whole genome shotgun (WGS) entry which is preliminary data.</text>
</comment>
<gene>
    <name evidence="2" type="ORF">LNINA_LOCUS7181</name>
</gene>
<dbReference type="Proteomes" id="UP001497472">
    <property type="component" value="Unassembled WGS sequence"/>
</dbReference>
<proteinExistence type="predicted"/>
<feature type="compositionally biased region" description="Basic residues" evidence="1">
    <location>
        <begin position="101"/>
        <end position="113"/>
    </location>
</feature>
<organism evidence="2 3">
    <name type="scientific">Leptosia nina</name>
    <dbReference type="NCBI Taxonomy" id="320188"/>
    <lineage>
        <taxon>Eukaryota</taxon>
        <taxon>Metazoa</taxon>
        <taxon>Ecdysozoa</taxon>
        <taxon>Arthropoda</taxon>
        <taxon>Hexapoda</taxon>
        <taxon>Insecta</taxon>
        <taxon>Pterygota</taxon>
        <taxon>Neoptera</taxon>
        <taxon>Endopterygota</taxon>
        <taxon>Lepidoptera</taxon>
        <taxon>Glossata</taxon>
        <taxon>Ditrysia</taxon>
        <taxon>Papilionoidea</taxon>
        <taxon>Pieridae</taxon>
        <taxon>Pierinae</taxon>
        <taxon>Leptosia</taxon>
    </lineage>
</organism>
<name>A0AAV1JF05_9NEOP</name>
<feature type="compositionally biased region" description="Low complexity" evidence="1">
    <location>
        <begin position="65"/>
        <end position="79"/>
    </location>
</feature>
<evidence type="ECO:0000313" key="3">
    <source>
        <dbReference type="Proteomes" id="UP001497472"/>
    </source>
</evidence>
<evidence type="ECO:0000313" key="2">
    <source>
        <dbReference type="EMBL" id="CAK1547724.1"/>
    </source>
</evidence>
<dbReference type="EMBL" id="CAVLEF010000009">
    <property type="protein sequence ID" value="CAK1547724.1"/>
    <property type="molecule type" value="Genomic_DNA"/>
</dbReference>
<evidence type="ECO:0000256" key="1">
    <source>
        <dbReference type="SAM" id="MobiDB-lite"/>
    </source>
</evidence>
<reference evidence="2 3" key="1">
    <citation type="submission" date="2023-11" db="EMBL/GenBank/DDBJ databases">
        <authorList>
            <person name="Okamura Y."/>
        </authorList>
    </citation>
    <scope>NUCLEOTIDE SEQUENCE [LARGE SCALE GENOMIC DNA]</scope>
</reference>
<accession>A0AAV1JF05</accession>
<keyword evidence="3" id="KW-1185">Reference proteome</keyword>
<dbReference type="AlphaFoldDB" id="A0AAV1JF05"/>
<sequence>MMDILKKKTPKSEKQNLKHVKQIFKNNLADQESIKTKRNEKAKKKKMNITKNVTVSQKKKKAARKIASSSSSNSSDASSNIDTGSDSINDILENEKDAPRLRKRTITKNKKET</sequence>